<dbReference type="HOGENOM" id="CLU_1365284_0_0_6"/>
<protein>
    <submittedName>
        <fullName evidence="1">Uncharacterized protein</fullName>
    </submittedName>
</protein>
<evidence type="ECO:0000313" key="1">
    <source>
        <dbReference type="EMBL" id="ABC31651.1"/>
    </source>
</evidence>
<dbReference type="eggNOG" id="ENOG50311JN">
    <property type="taxonomic scope" value="Bacteria"/>
</dbReference>
<evidence type="ECO:0000313" key="2">
    <source>
        <dbReference type="Proteomes" id="UP000000238"/>
    </source>
</evidence>
<proteinExistence type="predicted"/>
<organism evidence="1 2">
    <name type="scientific">Hahella chejuensis (strain KCTC 2396)</name>
    <dbReference type="NCBI Taxonomy" id="349521"/>
    <lineage>
        <taxon>Bacteria</taxon>
        <taxon>Pseudomonadati</taxon>
        <taxon>Pseudomonadota</taxon>
        <taxon>Gammaproteobacteria</taxon>
        <taxon>Oceanospirillales</taxon>
        <taxon>Hahellaceae</taxon>
        <taxon>Hahella</taxon>
    </lineage>
</organism>
<dbReference type="OrthoDB" id="6076461at2"/>
<dbReference type="RefSeq" id="WP_011398716.1">
    <property type="nucleotide sequence ID" value="NC_007645.1"/>
</dbReference>
<accession>Q2SCH3</accession>
<dbReference type="Proteomes" id="UP000000238">
    <property type="component" value="Chromosome"/>
</dbReference>
<sequence>MEISNNVNSDLIWDLDLLADRSKAQEFVLKFENKLCVFSGSVRQIYTNYSMHFPEDYNRNLVILPDPYAFHDTFSHIEEEAVTRTGFHIIPGELIKQKGMFMLIQPKDPEAPAKPIAMRKALEVLNKMRTETDPFLPILVKGDLKPFQDQIPCLHLHRLRLPLIHRASEFEKSELRRVIQTKMQDIAEL</sequence>
<keyword evidence="2" id="KW-1185">Reference proteome</keyword>
<reference evidence="1 2" key="1">
    <citation type="journal article" date="2005" name="Nucleic Acids Res.">
        <title>Genomic blueprint of Hahella chejuensis, a marine microbe producing an algicidal agent.</title>
        <authorList>
            <person name="Jeong H."/>
            <person name="Yim J.H."/>
            <person name="Lee C."/>
            <person name="Choi S.-H."/>
            <person name="Park Y.K."/>
            <person name="Yoon S.H."/>
            <person name="Hur C.-G."/>
            <person name="Kang H.-Y."/>
            <person name="Kim D."/>
            <person name="Lee H.H."/>
            <person name="Park K.H."/>
            <person name="Park S.-H."/>
            <person name="Park H.-S."/>
            <person name="Lee H.K."/>
            <person name="Oh T.K."/>
            <person name="Kim J.F."/>
        </authorList>
    </citation>
    <scope>NUCLEOTIDE SEQUENCE [LARGE SCALE GENOMIC DNA]</scope>
    <source>
        <strain evidence="1 2">KCTC 2396</strain>
    </source>
</reference>
<dbReference type="AlphaFoldDB" id="Q2SCH3"/>
<name>Q2SCH3_HAHCH</name>
<dbReference type="KEGG" id="hch:HCH_04962"/>
<gene>
    <name evidence="1" type="ordered locus">HCH_04962</name>
</gene>
<dbReference type="EMBL" id="CP000155">
    <property type="protein sequence ID" value="ABC31651.1"/>
    <property type="molecule type" value="Genomic_DNA"/>
</dbReference>